<gene>
    <name evidence="1" type="ORF">BpHYR1_037417</name>
</gene>
<accession>A0A3M7SQH2</accession>
<dbReference type="Proteomes" id="UP000276133">
    <property type="component" value="Unassembled WGS sequence"/>
</dbReference>
<protein>
    <submittedName>
        <fullName evidence="1">Uncharacterized protein</fullName>
    </submittedName>
</protein>
<keyword evidence="2" id="KW-1185">Reference proteome</keyword>
<sequence>MIKRTEKNCNIQSCTKYQGLQNLQSLAEIKFKYNEQTFTVDATMNVAPFCIHRIDFRLLEKKIESIILNSINLIKWELCSNQ</sequence>
<dbReference type="AlphaFoldDB" id="A0A3M7SQH2"/>
<evidence type="ECO:0000313" key="2">
    <source>
        <dbReference type="Proteomes" id="UP000276133"/>
    </source>
</evidence>
<proteinExistence type="predicted"/>
<organism evidence="1 2">
    <name type="scientific">Brachionus plicatilis</name>
    <name type="common">Marine rotifer</name>
    <name type="synonym">Brachionus muelleri</name>
    <dbReference type="NCBI Taxonomy" id="10195"/>
    <lineage>
        <taxon>Eukaryota</taxon>
        <taxon>Metazoa</taxon>
        <taxon>Spiralia</taxon>
        <taxon>Gnathifera</taxon>
        <taxon>Rotifera</taxon>
        <taxon>Eurotatoria</taxon>
        <taxon>Monogononta</taxon>
        <taxon>Pseudotrocha</taxon>
        <taxon>Ploima</taxon>
        <taxon>Brachionidae</taxon>
        <taxon>Brachionus</taxon>
    </lineage>
</organism>
<reference evidence="1 2" key="1">
    <citation type="journal article" date="2018" name="Sci. Rep.">
        <title>Genomic signatures of local adaptation to the degree of environmental predictability in rotifers.</title>
        <authorList>
            <person name="Franch-Gras L."/>
            <person name="Hahn C."/>
            <person name="Garcia-Roger E.M."/>
            <person name="Carmona M.J."/>
            <person name="Serra M."/>
            <person name="Gomez A."/>
        </authorList>
    </citation>
    <scope>NUCLEOTIDE SEQUENCE [LARGE SCALE GENOMIC DNA]</scope>
    <source>
        <strain evidence="1">HYR1</strain>
    </source>
</reference>
<name>A0A3M7SQH2_BRAPC</name>
<evidence type="ECO:0000313" key="1">
    <source>
        <dbReference type="EMBL" id="RNA37857.1"/>
    </source>
</evidence>
<comment type="caution">
    <text evidence="1">The sequence shown here is derived from an EMBL/GenBank/DDBJ whole genome shotgun (WGS) entry which is preliminary data.</text>
</comment>
<dbReference type="EMBL" id="REGN01000969">
    <property type="protein sequence ID" value="RNA37857.1"/>
    <property type="molecule type" value="Genomic_DNA"/>
</dbReference>